<dbReference type="Proteomes" id="UP000007794">
    <property type="component" value="Chromosome"/>
</dbReference>
<keyword evidence="5 7" id="KW-1133">Transmembrane helix</keyword>
<comment type="subcellular location">
    <subcellularLocation>
        <location evidence="1">Cell membrane</location>
        <topology evidence="1">Multi-pass membrane protein</topology>
    </subcellularLocation>
</comment>
<organism evidence="10 11">
    <name type="scientific">Blochmanniella pennsylvanica (strain BPEN)</name>
    <dbReference type="NCBI Taxonomy" id="291272"/>
    <lineage>
        <taxon>Bacteria</taxon>
        <taxon>Pseudomonadati</taxon>
        <taxon>Pseudomonadota</taxon>
        <taxon>Gammaproteobacteria</taxon>
        <taxon>Enterobacterales</taxon>
        <taxon>Enterobacteriaceae</taxon>
        <taxon>ant endosymbionts</taxon>
        <taxon>Candidatus Blochmanniella</taxon>
    </lineage>
</organism>
<dbReference type="Pfam" id="PF02687">
    <property type="entry name" value="FtsX"/>
    <property type="match status" value="1"/>
</dbReference>
<proteinExistence type="inferred from homology"/>
<keyword evidence="6 7" id="KW-0472">Membrane</keyword>
<dbReference type="InterPro" id="IPR025857">
    <property type="entry name" value="MacB_PCD"/>
</dbReference>
<dbReference type="STRING" id="291272.BPEN_406"/>
<protein>
    <submittedName>
        <fullName evidence="10">Transport protein of outer membrane lipoproteins (ABC superfamily, membrane)</fullName>
    </submittedName>
</protein>
<reference evidence="10 11" key="1">
    <citation type="journal article" date="2005" name="Genome Res.">
        <title>Genome sequence of Blochmannia pennsylvanicus indicates parallel evolutionary trends among bacterial mutualists of insects.</title>
        <authorList>
            <person name="Degnan P.H."/>
            <person name="Lazarus A.B."/>
            <person name="Wernegreen J.J."/>
        </authorList>
    </citation>
    <scope>NUCLEOTIDE SEQUENCE [LARGE SCALE GENOMIC DNA]</scope>
    <source>
        <strain evidence="10 11">BPEN</strain>
    </source>
</reference>
<sequence length="411" mass="46769">MMLSLKIALKFHRGSSSNILMSLMSLISVIGITIGISISIIALSTMNGFKYELSNRILSVIPHGEIEPIRAPFINWQTVLECIRKIPDISYVNPYINFYGVVEYNNKWHVVYVRSVDLKEKINENALMNFIEKDSWKYFCENVEKIILGKGISEDLGIKVGDWITVLTAHDFRSNNKLLSSKKIRLQVAGILNLNSQLDCNIAIMSLSDAQHYYDETSDVSGIAIKVNNIFSVNKTLYKIQRMFNHQVFARSWMDTYGYIYQDIQMVRIIIYLSMILIIGISCFNVVAALILSIKDKNYDIAIIRALGAKNILIQYIFFWYGLIIYIISSIIGTGLGIFIAFNLTSLITICNDLLESKILSEGTYFINFLPVKLNEWDILLVLSTTLLLGSLTSWYAASKIRQVNLSKILK</sequence>
<dbReference type="InterPro" id="IPR003838">
    <property type="entry name" value="ABC3_permease_C"/>
</dbReference>
<dbReference type="NCBIfam" id="NF008357">
    <property type="entry name" value="PRK11146.1"/>
    <property type="match status" value="1"/>
</dbReference>
<dbReference type="KEGG" id="bpn:BPEN_406"/>
<feature type="transmembrane region" description="Helical" evidence="7">
    <location>
        <begin position="379"/>
        <end position="398"/>
    </location>
</feature>
<dbReference type="PANTHER" id="PTHR30489:SF0">
    <property type="entry name" value="LIPOPROTEIN-RELEASING SYSTEM TRANSMEMBRANE PROTEIN LOLE"/>
    <property type="match status" value="1"/>
</dbReference>
<dbReference type="Pfam" id="PF12704">
    <property type="entry name" value="MacB_PCD"/>
    <property type="match status" value="1"/>
</dbReference>
<dbReference type="OrthoDB" id="9808461at2"/>
<dbReference type="AlphaFoldDB" id="Q492R3"/>
<accession>Q492R3</accession>
<evidence type="ECO:0000259" key="8">
    <source>
        <dbReference type="Pfam" id="PF02687"/>
    </source>
</evidence>
<dbReference type="EMBL" id="CP000016">
    <property type="protein sequence ID" value="AAZ41030.1"/>
    <property type="molecule type" value="Genomic_DNA"/>
</dbReference>
<dbReference type="GO" id="GO:0098797">
    <property type="term" value="C:plasma membrane protein complex"/>
    <property type="evidence" value="ECO:0007669"/>
    <property type="project" value="TreeGrafter"/>
</dbReference>
<dbReference type="PANTHER" id="PTHR30489">
    <property type="entry name" value="LIPOPROTEIN-RELEASING SYSTEM TRANSMEMBRANE PROTEIN LOLE"/>
    <property type="match status" value="1"/>
</dbReference>
<keyword evidence="3" id="KW-1003">Cell membrane</keyword>
<comment type="similarity">
    <text evidence="2">Belongs to the ABC-4 integral membrane protein family. LolC/E subfamily.</text>
</comment>
<feature type="transmembrane region" description="Helical" evidence="7">
    <location>
        <begin position="313"/>
        <end position="342"/>
    </location>
</feature>
<evidence type="ECO:0000256" key="3">
    <source>
        <dbReference type="ARBA" id="ARBA00022475"/>
    </source>
</evidence>
<evidence type="ECO:0000256" key="5">
    <source>
        <dbReference type="ARBA" id="ARBA00022989"/>
    </source>
</evidence>
<evidence type="ECO:0000259" key="9">
    <source>
        <dbReference type="Pfam" id="PF12704"/>
    </source>
</evidence>
<name>Q492R3_BLOPB</name>
<feature type="domain" description="MacB-like periplasmic core" evidence="9">
    <location>
        <begin position="25"/>
        <end position="230"/>
    </location>
</feature>
<evidence type="ECO:0000256" key="2">
    <source>
        <dbReference type="ARBA" id="ARBA00005236"/>
    </source>
</evidence>
<evidence type="ECO:0000256" key="1">
    <source>
        <dbReference type="ARBA" id="ARBA00004651"/>
    </source>
</evidence>
<keyword evidence="11" id="KW-1185">Reference proteome</keyword>
<dbReference type="HOGENOM" id="CLU_000604_8_1_6"/>
<evidence type="ECO:0000256" key="7">
    <source>
        <dbReference type="SAM" id="Phobius"/>
    </source>
</evidence>
<keyword evidence="10" id="KW-0449">Lipoprotein</keyword>
<feature type="domain" description="ABC3 transporter permease C-terminal" evidence="8">
    <location>
        <begin position="274"/>
        <end position="405"/>
    </location>
</feature>
<keyword evidence="4 7" id="KW-0812">Transmembrane</keyword>
<feature type="transmembrane region" description="Helical" evidence="7">
    <location>
        <begin position="20"/>
        <end position="43"/>
    </location>
</feature>
<evidence type="ECO:0000313" key="10">
    <source>
        <dbReference type="EMBL" id="AAZ41030.1"/>
    </source>
</evidence>
<dbReference type="eggNOG" id="COG4591">
    <property type="taxonomic scope" value="Bacteria"/>
</dbReference>
<evidence type="ECO:0000313" key="11">
    <source>
        <dbReference type="Proteomes" id="UP000007794"/>
    </source>
</evidence>
<dbReference type="InterPro" id="IPR051447">
    <property type="entry name" value="Lipoprotein-release_system"/>
</dbReference>
<dbReference type="GO" id="GO:0044874">
    <property type="term" value="P:lipoprotein localization to outer membrane"/>
    <property type="evidence" value="ECO:0007669"/>
    <property type="project" value="TreeGrafter"/>
</dbReference>
<feature type="transmembrane region" description="Helical" evidence="7">
    <location>
        <begin position="269"/>
        <end position="292"/>
    </location>
</feature>
<evidence type="ECO:0000256" key="4">
    <source>
        <dbReference type="ARBA" id="ARBA00022692"/>
    </source>
</evidence>
<evidence type="ECO:0000256" key="6">
    <source>
        <dbReference type="ARBA" id="ARBA00023136"/>
    </source>
</evidence>
<gene>
    <name evidence="10" type="primary">lolE</name>
    <name evidence="10" type="ordered locus">BPEN_406</name>
</gene>